<dbReference type="InterPro" id="IPR001119">
    <property type="entry name" value="SLH_dom"/>
</dbReference>
<sequence>MKKRALLPALFLLLSAMVGWYAAAAGGGSDDPLVSLSYLNGTFTDTVRKKISALGSGTSAGETSGAAEWTETRLKSGDILSGSTGIFVLPLAGDISVTFSSGAVVDATAGTEVSSGSALLPRHRYLVAENTSAAFSVTGKTAVLSYQGPNTLSYSSATDYNAIASALKAVRLFRGSLTGFGEGFDLEVSPTRLQALIMFIRLLGEEDAALAYTGSTPFTDIEAGSEPAKYVGYAYSKGYSNGYTKTTFRPGQKVNSYQYVEFVLRALGHSSTDTTDLTGTLDRAVDRGVLTSAERAVLSKGSFLRADLVYVSWYALDAEVAGTGGTLCQTLLSRGVFTAEEHSFAGAMISSPRLS</sequence>
<organism evidence="2">
    <name type="scientific">bioreactor metagenome</name>
    <dbReference type="NCBI Taxonomy" id="1076179"/>
    <lineage>
        <taxon>unclassified sequences</taxon>
        <taxon>metagenomes</taxon>
        <taxon>ecological metagenomes</taxon>
    </lineage>
</organism>
<name>A0A644XJL6_9ZZZZ</name>
<accession>A0A644XJL6</accession>
<dbReference type="Pfam" id="PF00395">
    <property type="entry name" value="SLH"/>
    <property type="match status" value="1"/>
</dbReference>
<dbReference type="EMBL" id="VSSQ01002596">
    <property type="protein sequence ID" value="MPM16365.1"/>
    <property type="molecule type" value="Genomic_DNA"/>
</dbReference>
<feature type="domain" description="SLH" evidence="1">
    <location>
        <begin position="214"/>
        <end position="277"/>
    </location>
</feature>
<evidence type="ECO:0000259" key="1">
    <source>
        <dbReference type="PROSITE" id="PS51272"/>
    </source>
</evidence>
<dbReference type="AlphaFoldDB" id="A0A644XJL6"/>
<proteinExistence type="predicted"/>
<comment type="caution">
    <text evidence="2">The sequence shown here is derived from an EMBL/GenBank/DDBJ whole genome shotgun (WGS) entry which is preliminary data.</text>
</comment>
<evidence type="ECO:0000313" key="2">
    <source>
        <dbReference type="EMBL" id="MPM16365.1"/>
    </source>
</evidence>
<dbReference type="PROSITE" id="PS51272">
    <property type="entry name" value="SLH"/>
    <property type="match status" value="1"/>
</dbReference>
<reference evidence="2" key="1">
    <citation type="submission" date="2019-08" db="EMBL/GenBank/DDBJ databases">
        <authorList>
            <person name="Kucharzyk K."/>
            <person name="Murdoch R.W."/>
            <person name="Higgins S."/>
            <person name="Loffler F."/>
        </authorList>
    </citation>
    <scope>NUCLEOTIDE SEQUENCE</scope>
</reference>
<protein>
    <recommendedName>
        <fullName evidence="1">SLH domain-containing protein</fullName>
    </recommendedName>
</protein>
<gene>
    <name evidence="2" type="ORF">SDC9_62744</name>
</gene>